<reference evidence="1" key="1">
    <citation type="submission" date="2017-04" db="EMBL/GenBank/DDBJ databases">
        <authorList>
            <person name="Porter S."/>
            <person name="Friesen M.L."/>
            <person name="Faber-Hammond J."/>
        </authorList>
    </citation>
    <scope>NUCLEOTIDE SEQUENCE</scope>
    <source>
        <strain evidence="1">Str16</strain>
    </source>
</reference>
<dbReference type="GO" id="GO:0016757">
    <property type="term" value="F:glycosyltransferase activity"/>
    <property type="evidence" value="ECO:0007669"/>
    <property type="project" value="TreeGrafter"/>
</dbReference>
<dbReference type="EMBL" id="CABFNB010000125">
    <property type="protein sequence ID" value="VTZ64149.1"/>
    <property type="molecule type" value="Genomic_DNA"/>
</dbReference>
<evidence type="ECO:0000313" key="3">
    <source>
        <dbReference type="Proteomes" id="UP001190825"/>
    </source>
</evidence>
<dbReference type="EMBL" id="NBUC01000147">
    <property type="protein sequence ID" value="PLT95826.1"/>
    <property type="molecule type" value="Genomic_DNA"/>
</dbReference>
<keyword evidence="3" id="KW-1185">Reference proteome</keyword>
<dbReference type="PANTHER" id="PTHR45947:SF3">
    <property type="entry name" value="SULFOQUINOVOSYL TRANSFERASE SQD2"/>
    <property type="match status" value="1"/>
</dbReference>
<protein>
    <submittedName>
        <fullName evidence="1 2">Glycosyl transferase</fullName>
    </submittedName>
</protein>
<dbReference type="AlphaFoldDB" id="A0A508X322"/>
<dbReference type="SUPFAM" id="SSF53756">
    <property type="entry name" value="UDP-Glycosyltransferase/glycogen phosphorylase"/>
    <property type="match status" value="1"/>
</dbReference>
<reference evidence="2" key="3">
    <citation type="submission" date="2019-06" db="EMBL/GenBank/DDBJ databases">
        <authorList>
            <person name="Le Quere A."/>
            <person name="Colella S."/>
        </authorList>
    </citation>
    <scope>NUCLEOTIDE SEQUENCE</scope>
    <source>
        <strain evidence="2">EmedicaeMD41</strain>
    </source>
</reference>
<name>A0A508X322_9HYPH</name>
<evidence type="ECO:0000313" key="2">
    <source>
        <dbReference type="EMBL" id="VTZ64149.1"/>
    </source>
</evidence>
<dbReference type="OMA" id="WPGCGEA"/>
<dbReference type="CDD" id="cd03801">
    <property type="entry name" value="GT4_PimA-like"/>
    <property type="match status" value="1"/>
</dbReference>
<dbReference type="Pfam" id="PF13692">
    <property type="entry name" value="Glyco_trans_1_4"/>
    <property type="match status" value="1"/>
</dbReference>
<organism evidence="2">
    <name type="scientific">Sinorhizobium medicae</name>
    <dbReference type="NCBI Taxonomy" id="110321"/>
    <lineage>
        <taxon>Bacteria</taxon>
        <taxon>Pseudomonadati</taxon>
        <taxon>Pseudomonadota</taxon>
        <taxon>Alphaproteobacteria</taxon>
        <taxon>Hyphomicrobiales</taxon>
        <taxon>Rhizobiaceae</taxon>
        <taxon>Sinorhizobium/Ensifer group</taxon>
        <taxon>Sinorhizobium</taxon>
    </lineage>
</organism>
<reference evidence="1 3" key="2">
    <citation type="journal article" date="2018" name="FEMS Microbiol. Ecol.">
        <title>Co-invading symbiotic mutualists of Medicago polymorpha retain high ancestral diversity and contain diverse accessory genomes.</title>
        <authorList>
            <person name="Porter S.S."/>
            <person name="Faber-Hammond J.J."/>
            <person name="Friesen M.L."/>
        </authorList>
    </citation>
    <scope>NUCLEOTIDE SEQUENCE [LARGE SCALE GENOMIC DNA]</scope>
    <source>
        <strain evidence="1 3">Str16</strain>
    </source>
</reference>
<accession>A0A508X322</accession>
<evidence type="ECO:0000313" key="1">
    <source>
        <dbReference type="EMBL" id="PLT95826.1"/>
    </source>
</evidence>
<dbReference type="RefSeq" id="WP_012061518.1">
    <property type="nucleotide sequence ID" value="NZ_ATYC01000008.1"/>
</dbReference>
<dbReference type="Proteomes" id="UP001190825">
    <property type="component" value="Unassembled WGS sequence"/>
</dbReference>
<dbReference type="Gene3D" id="3.40.50.2000">
    <property type="entry name" value="Glycogen Phosphorylase B"/>
    <property type="match status" value="2"/>
</dbReference>
<gene>
    <name evidence="1" type="ORF">BMJ33_27965</name>
    <name evidence="2" type="ORF">EMEDMD4_570029</name>
</gene>
<keyword evidence="2" id="KW-0808">Transferase</keyword>
<dbReference type="Proteomes" id="UP000507954">
    <property type="component" value="Unassembled WGS sequence"/>
</dbReference>
<dbReference type="InterPro" id="IPR050194">
    <property type="entry name" value="Glycosyltransferase_grp1"/>
</dbReference>
<sequence>MKIAFHAPLKSPDHPVPSGDRQMARMLIEALRLAGHDVGVVSQLRSFLRETSHSAFSAVRDESQREIDRIRRLWRSEGPPDMWFCYHPYYKAPDLIGPSLSTEFSIPYVTAESSYSYRRNIGAWKLAQDEVAAGARRAAVNVCFTQRDRHGLDEAIPGARTALLAPFIDVSPFRDLRRTKQGETRLLAVAMMRAGDKMDSFRMLARSLALVADLPWKLTVIGDGPARAEVLETFAAFPSERLEWLGEKAPQAVPALLAAGDLYIWPGCGEAYGLAYLEAQAAGLPVVAQRTAGVPEVVRDGETGCLTTPGNTEAFAAAVRQLLVDEASRKQMAERARQFVFEQRSLPAAAARLSGIFAEFVDCAK</sequence>
<dbReference type="PANTHER" id="PTHR45947">
    <property type="entry name" value="SULFOQUINOVOSYL TRANSFERASE SQD2"/>
    <property type="match status" value="1"/>
</dbReference>
<proteinExistence type="predicted"/>